<accession>A0A061ISZ9</accession>
<name>A0A061ISZ9_TRYRA</name>
<protein>
    <recommendedName>
        <fullName evidence="4">Transmembrane protein</fullName>
    </recommendedName>
</protein>
<dbReference type="AlphaFoldDB" id="A0A061ISZ9"/>
<evidence type="ECO:0008006" key="4">
    <source>
        <dbReference type="Google" id="ProtNLM"/>
    </source>
</evidence>
<evidence type="ECO:0000313" key="2">
    <source>
        <dbReference type="EMBL" id="ESL05050.1"/>
    </source>
</evidence>
<dbReference type="Proteomes" id="UP000031737">
    <property type="component" value="Unassembled WGS sequence"/>
</dbReference>
<comment type="caution">
    <text evidence="2">The sequence shown here is derived from an EMBL/GenBank/DDBJ whole genome shotgun (WGS) entry which is preliminary data.</text>
</comment>
<gene>
    <name evidence="2" type="ORF">TRSC58_07349</name>
</gene>
<keyword evidence="3" id="KW-1185">Reference proteome</keyword>
<keyword evidence="1" id="KW-0812">Transmembrane</keyword>
<proteinExistence type="predicted"/>
<sequence>MSGDCSETAKAGGKGLGGLRKERVSSLFLFSPLFFFERTYYRPIAIIIILVSFLCAFARVLRPLLLLLPSLPSPPVTTKKRQ</sequence>
<keyword evidence="1" id="KW-0472">Membrane</keyword>
<evidence type="ECO:0000313" key="3">
    <source>
        <dbReference type="Proteomes" id="UP000031737"/>
    </source>
</evidence>
<reference evidence="2 3" key="1">
    <citation type="submission" date="2013-07" db="EMBL/GenBank/DDBJ databases">
        <authorList>
            <person name="Stoco P.H."/>
            <person name="Wagner G."/>
            <person name="Gerber A."/>
            <person name="Zaha A."/>
            <person name="Thompson C."/>
            <person name="Bartholomeu D.C."/>
            <person name="Luckemeyer D.D."/>
            <person name="Bahia D."/>
            <person name="Loreto E."/>
            <person name="Prestes E.B."/>
            <person name="Lima F.M."/>
            <person name="Rodrigues-Luiz G."/>
            <person name="Vallejo G.A."/>
            <person name="Filho J.F."/>
            <person name="Monteiro K.M."/>
            <person name="Tyler K.M."/>
            <person name="de Almeida L.G."/>
            <person name="Ortiz M.F."/>
            <person name="Siervo M.A."/>
            <person name="de Moraes M.H."/>
            <person name="Cunha O.L."/>
            <person name="Mendonca-Neto R."/>
            <person name="Silva R."/>
            <person name="Teixeira S.M."/>
            <person name="Murta S.M."/>
            <person name="Sincero T.C."/>
            <person name="Mendes T.A."/>
            <person name="Urmenyi T.P."/>
            <person name="Silva V.G."/>
            <person name="da Rocha W.D."/>
            <person name="Andersson B."/>
            <person name="Romanha A.J."/>
            <person name="Steindel M."/>
            <person name="de Vasconcelos A.T."/>
            <person name="Grisard E.C."/>
        </authorList>
    </citation>
    <scope>NUCLEOTIDE SEQUENCE [LARGE SCALE GENOMIC DNA]</scope>
    <source>
        <strain evidence="2 3">SC58</strain>
    </source>
</reference>
<keyword evidence="1" id="KW-1133">Transmembrane helix</keyword>
<evidence type="ECO:0000256" key="1">
    <source>
        <dbReference type="SAM" id="Phobius"/>
    </source>
</evidence>
<organism evidence="2 3">
    <name type="scientific">Trypanosoma rangeli SC58</name>
    <dbReference type="NCBI Taxonomy" id="429131"/>
    <lineage>
        <taxon>Eukaryota</taxon>
        <taxon>Discoba</taxon>
        <taxon>Euglenozoa</taxon>
        <taxon>Kinetoplastea</taxon>
        <taxon>Metakinetoplastina</taxon>
        <taxon>Trypanosomatida</taxon>
        <taxon>Trypanosomatidae</taxon>
        <taxon>Trypanosoma</taxon>
        <taxon>Herpetosoma</taxon>
    </lineage>
</organism>
<dbReference type="VEuPathDB" id="TriTrypDB:TRSC58_07349"/>
<dbReference type="EMBL" id="AUPL01007487">
    <property type="protein sequence ID" value="ESL05050.1"/>
    <property type="molecule type" value="Genomic_DNA"/>
</dbReference>
<feature type="transmembrane region" description="Helical" evidence="1">
    <location>
        <begin position="40"/>
        <end position="61"/>
    </location>
</feature>